<dbReference type="InterPro" id="IPR046965">
    <property type="entry name" value="Cyclin_A/B-like"/>
</dbReference>
<evidence type="ECO:0008006" key="10">
    <source>
        <dbReference type="Google" id="ProtNLM"/>
    </source>
</evidence>
<dbReference type="AlphaFoldDB" id="A0ABD3R2U5"/>
<dbReference type="InterPro" id="IPR006671">
    <property type="entry name" value="Cyclin_N"/>
</dbReference>
<dbReference type="Gene3D" id="1.10.472.10">
    <property type="entry name" value="Cyclin-like"/>
    <property type="match status" value="2"/>
</dbReference>
<accession>A0ABD3R2U5</accession>
<keyword evidence="3" id="KW-0131">Cell cycle</keyword>
<evidence type="ECO:0000313" key="9">
    <source>
        <dbReference type="Proteomes" id="UP001530377"/>
    </source>
</evidence>
<dbReference type="Pfam" id="PF02984">
    <property type="entry name" value="Cyclin_C"/>
    <property type="match status" value="1"/>
</dbReference>
<dbReference type="SUPFAM" id="SSF47954">
    <property type="entry name" value="Cyclin-like"/>
    <property type="match status" value="2"/>
</dbReference>
<evidence type="ECO:0000256" key="5">
    <source>
        <dbReference type="SAM" id="MobiDB-lite"/>
    </source>
</evidence>
<dbReference type="InterPro" id="IPR004367">
    <property type="entry name" value="Cyclin_C-dom"/>
</dbReference>
<gene>
    <name evidence="8" type="ORF">ACHAXA_008535</name>
</gene>
<dbReference type="GO" id="GO:0051301">
    <property type="term" value="P:cell division"/>
    <property type="evidence" value="ECO:0007669"/>
    <property type="project" value="UniProtKB-KW"/>
</dbReference>
<evidence type="ECO:0000256" key="2">
    <source>
        <dbReference type="ARBA" id="ARBA00023127"/>
    </source>
</evidence>
<dbReference type="SMART" id="SM00385">
    <property type="entry name" value="CYCLIN"/>
    <property type="match status" value="2"/>
</dbReference>
<feature type="domain" description="Cyclin-like" evidence="6">
    <location>
        <begin position="262"/>
        <end position="346"/>
    </location>
</feature>
<proteinExistence type="inferred from homology"/>
<dbReference type="InterPro" id="IPR048258">
    <property type="entry name" value="Cyclins_cyclin-box"/>
</dbReference>
<evidence type="ECO:0000259" key="7">
    <source>
        <dbReference type="SMART" id="SM01332"/>
    </source>
</evidence>
<evidence type="ECO:0000256" key="1">
    <source>
        <dbReference type="ARBA" id="ARBA00022618"/>
    </source>
</evidence>
<feature type="domain" description="Cyclin-like" evidence="6">
    <location>
        <begin position="359"/>
        <end position="440"/>
    </location>
</feature>
<name>A0ABD3R2U5_9STRA</name>
<dbReference type="InterPro" id="IPR039361">
    <property type="entry name" value="Cyclin"/>
</dbReference>
<reference evidence="8 9" key="1">
    <citation type="submission" date="2024-10" db="EMBL/GenBank/DDBJ databases">
        <title>Updated reference genomes for cyclostephanoid diatoms.</title>
        <authorList>
            <person name="Roberts W.R."/>
            <person name="Alverson A.J."/>
        </authorList>
    </citation>
    <scope>NUCLEOTIDE SEQUENCE [LARGE SCALE GENOMIC DNA]</scope>
    <source>
        <strain evidence="8 9">AJA228-03</strain>
    </source>
</reference>
<dbReference type="PANTHER" id="PTHR10177">
    <property type="entry name" value="CYCLINS"/>
    <property type="match status" value="1"/>
</dbReference>
<evidence type="ECO:0000256" key="3">
    <source>
        <dbReference type="ARBA" id="ARBA00023306"/>
    </source>
</evidence>
<dbReference type="EMBL" id="JALLPB020000643">
    <property type="protein sequence ID" value="KAL3807310.1"/>
    <property type="molecule type" value="Genomic_DNA"/>
</dbReference>
<keyword evidence="1" id="KW-0132">Cell division</keyword>
<dbReference type="InterPro" id="IPR036915">
    <property type="entry name" value="Cyclin-like_sf"/>
</dbReference>
<organism evidence="8 9">
    <name type="scientific">Cyclostephanos tholiformis</name>
    <dbReference type="NCBI Taxonomy" id="382380"/>
    <lineage>
        <taxon>Eukaryota</taxon>
        <taxon>Sar</taxon>
        <taxon>Stramenopiles</taxon>
        <taxon>Ochrophyta</taxon>
        <taxon>Bacillariophyta</taxon>
        <taxon>Coscinodiscophyceae</taxon>
        <taxon>Thalassiosirophycidae</taxon>
        <taxon>Stephanodiscales</taxon>
        <taxon>Stephanodiscaceae</taxon>
        <taxon>Cyclostephanos</taxon>
    </lineage>
</organism>
<feature type="domain" description="Cyclin C-terminal" evidence="7">
    <location>
        <begin position="355"/>
        <end position="470"/>
    </location>
</feature>
<sequence>MRLRSRKNAEAGASVAEKKSVIGGRHHLQRTAKDKVYAEGLLKGTARQALGDLAHREGNKVNKEHGREASRSFIKRKWTQDLGENSVHKPSRRAKISNTYAVGTAVSKIVDKIIVEGGIEHGKLRLGVVTGFDAREQLYRIKFDDVDEEELLNHEELGKIAMVKNTGGAESLKDQAEKSNTIVAPVSLSPVKREDAGPSPHQCCDLATDIDKLDSENPLLASSYVQEMYEHYRSKEADTCTNPAYMDDQNFINERMRAILIDWLVDVHLKFKLVPETLHLTVNIIDRYLAKDRVIRQRLQLLGVTAFLIATKYEEVYPPEIPDLVYICAGSYTKYEILAMEETILKSLDYKITIPSAHAFLVRYLKAGLADKKIVGLSSFILDGTLLSYDLLRYLPSQLAAASVFIARRAVGRNGWNPTLDKYARYSEDDILPVARAILSEQSLMPTELRAVRNKYRSARYGAVANIELPSL</sequence>
<protein>
    <recommendedName>
        <fullName evidence="10">Cyclin N-terminal domain-containing protein</fullName>
    </recommendedName>
</protein>
<evidence type="ECO:0000313" key="8">
    <source>
        <dbReference type="EMBL" id="KAL3807310.1"/>
    </source>
</evidence>
<keyword evidence="2 4" id="KW-0195">Cyclin</keyword>
<dbReference type="CDD" id="cd20507">
    <property type="entry name" value="CYCLIN_CCNB1-like_rpt1"/>
    <property type="match status" value="1"/>
</dbReference>
<feature type="region of interest" description="Disordered" evidence="5">
    <location>
        <begin position="1"/>
        <end position="28"/>
    </location>
</feature>
<keyword evidence="9" id="KW-1185">Reference proteome</keyword>
<evidence type="ECO:0000259" key="6">
    <source>
        <dbReference type="SMART" id="SM00385"/>
    </source>
</evidence>
<comment type="caution">
    <text evidence="8">The sequence shown here is derived from an EMBL/GenBank/DDBJ whole genome shotgun (WGS) entry which is preliminary data.</text>
</comment>
<dbReference type="Proteomes" id="UP001530377">
    <property type="component" value="Unassembled WGS sequence"/>
</dbReference>
<dbReference type="SMART" id="SM01332">
    <property type="entry name" value="Cyclin_C"/>
    <property type="match status" value="1"/>
</dbReference>
<evidence type="ECO:0000256" key="4">
    <source>
        <dbReference type="RuleBase" id="RU000383"/>
    </source>
</evidence>
<dbReference type="PROSITE" id="PS00292">
    <property type="entry name" value="CYCLINS"/>
    <property type="match status" value="1"/>
</dbReference>
<dbReference type="PIRSF" id="PIRSF001771">
    <property type="entry name" value="Cyclin_A_B_D_E"/>
    <property type="match status" value="1"/>
</dbReference>
<dbReference type="Pfam" id="PF00134">
    <property type="entry name" value="Cyclin_N"/>
    <property type="match status" value="1"/>
</dbReference>
<dbReference type="FunFam" id="1.10.472.10:FF:000001">
    <property type="entry name" value="G2/mitotic-specific cyclin"/>
    <property type="match status" value="1"/>
</dbReference>
<comment type="similarity">
    <text evidence="4">Belongs to the cyclin family.</text>
</comment>
<dbReference type="InterPro" id="IPR013763">
    <property type="entry name" value="Cyclin-like_dom"/>
</dbReference>